<dbReference type="AlphaFoldDB" id="A0A132A833"/>
<dbReference type="EMBL" id="JXLN01011256">
    <property type="protein sequence ID" value="KPM07029.1"/>
    <property type="molecule type" value="Genomic_DNA"/>
</dbReference>
<comment type="caution">
    <text evidence="1">The sequence shown here is derived from an EMBL/GenBank/DDBJ whole genome shotgun (WGS) entry which is preliminary data.</text>
</comment>
<organism evidence="1 2">
    <name type="scientific">Sarcoptes scabiei</name>
    <name type="common">Itch mite</name>
    <name type="synonym">Acarus scabiei</name>
    <dbReference type="NCBI Taxonomy" id="52283"/>
    <lineage>
        <taxon>Eukaryota</taxon>
        <taxon>Metazoa</taxon>
        <taxon>Ecdysozoa</taxon>
        <taxon>Arthropoda</taxon>
        <taxon>Chelicerata</taxon>
        <taxon>Arachnida</taxon>
        <taxon>Acari</taxon>
        <taxon>Acariformes</taxon>
        <taxon>Sarcoptiformes</taxon>
        <taxon>Astigmata</taxon>
        <taxon>Psoroptidia</taxon>
        <taxon>Sarcoptoidea</taxon>
        <taxon>Sarcoptidae</taxon>
        <taxon>Sarcoptinae</taxon>
        <taxon>Sarcoptes</taxon>
    </lineage>
</organism>
<dbReference type="Proteomes" id="UP000616769">
    <property type="component" value="Unassembled WGS sequence"/>
</dbReference>
<reference evidence="1 2" key="1">
    <citation type="journal article" date="2015" name="Parasit. Vectors">
        <title>Draft genome of the scabies mite.</title>
        <authorList>
            <person name="Rider S.D.Jr."/>
            <person name="Morgan M.S."/>
            <person name="Arlian L.G."/>
        </authorList>
    </citation>
    <scope>NUCLEOTIDE SEQUENCE [LARGE SCALE GENOMIC DNA]</scope>
    <source>
        <strain evidence="1">Arlian Lab</strain>
    </source>
</reference>
<dbReference type="VEuPathDB" id="VectorBase:SSCA009283"/>
<accession>A0A132A833</accession>
<sequence length="79" mass="9215">MKRRNVESSIGKLRRAAKRSKSFQCICEFQVFVGLDFGDHFGFHFGVSFRTTLSVLGFFQPYQRFAQIQRICMLNSTIK</sequence>
<evidence type="ECO:0000313" key="1">
    <source>
        <dbReference type="EMBL" id="KPM07029.1"/>
    </source>
</evidence>
<proteinExistence type="predicted"/>
<evidence type="ECO:0000313" key="2">
    <source>
        <dbReference type="Proteomes" id="UP000616769"/>
    </source>
</evidence>
<protein>
    <submittedName>
        <fullName evidence="1">Uncharacterized protein</fullName>
    </submittedName>
</protein>
<gene>
    <name evidence="1" type="ORF">QR98_0055110</name>
</gene>
<name>A0A132A833_SARSC</name>